<reference evidence="1" key="1">
    <citation type="journal article" date="2015" name="Nature">
        <title>Complex archaea that bridge the gap between prokaryotes and eukaryotes.</title>
        <authorList>
            <person name="Spang A."/>
            <person name="Saw J.H."/>
            <person name="Jorgensen S.L."/>
            <person name="Zaremba-Niedzwiedzka K."/>
            <person name="Martijn J."/>
            <person name="Lind A.E."/>
            <person name="van Eijk R."/>
            <person name="Schleper C."/>
            <person name="Guy L."/>
            <person name="Ettema T.J."/>
        </authorList>
    </citation>
    <scope>NUCLEOTIDE SEQUENCE</scope>
</reference>
<dbReference type="EMBL" id="LAZR01000836">
    <property type="protein sequence ID" value="KKN56632.1"/>
    <property type="molecule type" value="Genomic_DNA"/>
</dbReference>
<organism evidence="1">
    <name type="scientific">marine sediment metagenome</name>
    <dbReference type="NCBI Taxonomy" id="412755"/>
    <lineage>
        <taxon>unclassified sequences</taxon>
        <taxon>metagenomes</taxon>
        <taxon>ecological metagenomes</taxon>
    </lineage>
</organism>
<protein>
    <submittedName>
        <fullName evidence="1">Uncharacterized protein</fullName>
    </submittedName>
</protein>
<name>A0A0F9S321_9ZZZZ</name>
<evidence type="ECO:0000313" key="1">
    <source>
        <dbReference type="EMBL" id="KKN56632.1"/>
    </source>
</evidence>
<gene>
    <name evidence="1" type="ORF">LCGC14_0570440</name>
</gene>
<comment type="caution">
    <text evidence="1">The sequence shown here is derived from an EMBL/GenBank/DDBJ whole genome shotgun (WGS) entry which is preliminary data.</text>
</comment>
<dbReference type="AlphaFoldDB" id="A0A0F9S321"/>
<proteinExistence type="predicted"/>
<sequence>MDKRYAIINIPMDRLHDYSYKAIREFIMENNYVKHLKDILPEIEFGECTTDDDLFKIQMLHCSFPVIDSTQEALTYSIENRFKFTGQNCFGIKPKPMKANLIFDMKDGYFKITEQDIRKAKNRFIKDLEEA</sequence>
<accession>A0A0F9S321</accession>